<proteinExistence type="predicted"/>
<feature type="transmembrane region" description="Helical" evidence="1">
    <location>
        <begin position="76"/>
        <end position="94"/>
    </location>
</feature>
<dbReference type="InterPro" id="IPR011047">
    <property type="entry name" value="Quinoprotein_ADH-like_sf"/>
</dbReference>
<feature type="transmembrane region" description="Helical" evidence="1">
    <location>
        <begin position="114"/>
        <end position="134"/>
    </location>
</feature>
<sequence length="521" mass="54450">MRSTAGTVVGTGFLAGVAFLAVVEALSRTWNGAFVYNQNLSGIGITQTYVSLMLVILVAGFFASYCTRTEGRDTQILSAALAGAVAMITARTLLFIPDPAYLIGSLCRMWFRDLLFVIGAALIAALGGLIGSLLGRDGTEGYRSVLPVMAVAVLVIAAPPLLAAAGIAAGVIPPVPYSGGAPAAETDIRLLKVSAAGDIVWEARIDLDAYDRPDVLAEHHGGYALAVTEPGQEENTVHIVVLDENGSIRRQSAVETGFGRVTALVPMPDEGYLMAVETPEIVRIDTGGAVLWRRSLADESQGMTPVSLIALADDRYVAVWGDTTACYSDNGTRIWKTSLATAGGIGYHPVYPASEGGVLVVTEAKGVFAGDHFETYLQAVRLDANGTVLWKRDFGSEGLDELLGVWETAPGRFGVLYRSTTFPEDLMGSVVPAHQGYAFSLDSHGDVTGSRAVGDDGGVVVPSSGGYLSIVTGDAGITLTGHDVTGTGVWRQERAIDLNRHAIRGIGTADGGYLVAGSVAA</sequence>
<evidence type="ECO:0000313" key="2">
    <source>
        <dbReference type="EMBL" id="MDN7023747.1"/>
    </source>
</evidence>
<feature type="transmembrane region" description="Helical" evidence="1">
    <location>
        <begin position="146"/>
        <end position="172"/>
    </location>
</feature>
<organism evidence="2 3">
    <name type="scientific">Methanoculleus frigidifontis</name>
    <dbReference type="NCBI Taxonomy" id="2584085"/>
    <lineage>
        <taxon>Archaea</taxon>
        <taxon>Methanobacteriati</taxon>
        <taxon>Methanobacteriota</taxon>
        <taxon>Stenosarchaea group</taxon>
        <taxon>Methanomicrobia</taxon>
        <taxon>Methanomicrobiales</taxon>
        <taxon>Methanomicrobiaceae</taxon>
        <taxon>Methanoculleus</taxon>
    </lineage>
</organism>
<evidence type="ECO:0000256" key="1">
    <source>
        <dbReference type="SAM" id="Phobius"/>
    </source>
</evidence>
<dbReference type="PANTHER" id="PTHR42754">
    <property type="entry name" value="ENDOGLUCANASE"/>
    <property type="match status" value="1"/>
</dbReference>
<name>A0ABT8M737_9EURY</name>
<reference evidence="2" key="1">
    <citation type="submission" date="2019-05" db="EMBL/GenBank/DDBJ databases">
        <title>Methanoculleus sp. FWC-SCC1, a methanogenic archaeon isolated from deep marine cold seep.</title>
        <authorList>
            <person name="Chen Y.-W."/>
            <person name="Chen S.-C."/>
            <person name="Teng N.-H."/>
            <person name="Lai M.-C."/>
        </authorList>
    </citation>
    <scope>NUCLEOTIDE SEQUENCE</scope>
    <source>
        <strain evidence="2">FWC-SCC1</strain>
    </source>
</reference>
<accession>A0ABT8M737</accession>
<dbReference type="PANTHER" id="PTHR42754:SF1">
    <property type="entry name" value="LIPOPROTEIN"/>
    <property type="match status" value="1"/>
</dbReference>
<keyword evidence="3" id="KW-1185">Reference proteome</keyword>
<dbReference type="Proteomes" id="UP001168338">
    <property type="component" value="Unassembled WGS sequence"/>
</dbReference>
<keyword evidence="1" id="KW-0472">Membrane</keyword>
<keyword evidence="1" id="KW-1133">Transmembrane helix</keyword>
<keyword evidence="1" id="KW-0812">Transmembrane</keyword>
<dbReference type="EMBL" id="VCYH01000001">
    <property type="protein sequence ID" value="MDN7023747.1"/>
    <property type="molecule type" value="Genomic_DNA"/>
</dbReference>
<comment type="caution">
    <text evidence="2">The sequence shown here is derived from an EMBL/GenBank/DDBJ whole genome shotgun (WGS) entry which is preliminary data.</text>
</comment>
<evidence type="ECO:0000313" key="3">
    <source>
        <dbReference type="Proteomes" id="UP001168338"/>
    </source>
</evidence>
<evidence type="ECO:0008006" key="4">
    <source>
        <dbReference type="Google" id="ProtNLM"/>
    </source>
</evidence>
<gene>
    <name evidence="2" type="ORF">FGU65_02355</name>
</gene>
<feature type="transmembrane region" description="Helical" evidence="1">
    <location>
        <begin position="49"/>
        <end position="67"/>
    </location>
</feature>
<protein>
    <recommendedName>
        <fullName evidence="4">PQQ-like domain-containing protein</fullName>
    </recommendedName>
</protein>
<dbReference type="SUPFAM" id="SSF50998">
    <property type="entry name" value="Quinoprotein alcohol dehydrogenase-like"/>
    <property type="match status" value="1"/>
</dbReference>
<dbReference type="RefSeq" id="WP_301662800.1">
    <property type="nucleotide sequence ID" value="NZ_VCYH01000001.1"/>
</dbReference>